<evidence type="ECO:0000256" key="11">
    <source>
        <dbReference type="ARBA" id="ARBA00022853"/>
    </source>
</evidence>
<evidence type="ECO:0000259" key="20">
    <source>
        <dbReference type="PROSITE" id="PS50118"/>
    </source>
</evidence>
<dbReference type="SMART" id="SM00508">
    <property type="entry name" value="PostSET"/>
    <property type="match status" value="1"/>
</dbReference>
<dbReference type="GO" id="GO:0045944">
    <property type="term" value="P:positive regulation of transcription by RNA polymerase II"/>
    <property type="evidence" value="ECO:0007669"/>
    <property type="project" value="TreeGrafter"/>
</dbReference>
<dbReference type="PROSITE" id="PS50280">
    <property type="entry name" value="SET"/>
    <property type="match status" value="1"/>
</dbReference>
<dbReference type="Gene3D" id="1.10.30.10">
    <property type="entry name" value="High mobility group box domain"/>
    <property type="match status" value="1"/>
</dbReference>
<dbReference type="InterPro" id="IPR013083">
    <property type="entry name" value="Znf_RING/FYVE/PHD"/>
</dbReference>
<feature type="domain" description="PHD-type" evidence="18">
    <location>
        <begin position="335"/>
        <end position="388"/>
    </location>
</feature>
<dbReference type="InterPro" id="IPR036910">
    <property type="entry name" value="HMG_box_dom_sf"/>
</dbReference>
<dbReference type="Gene3D" id="3.30.160.360">
    <property type="match status" value="1"/>
</dbReference>
<evidence type="ECO:0000256" key="1">
    <source>
        <dbReference type="ARBA" id="ARBA00004123"/>
    </source>
</evidence>
<dbReference type="InterPro" id="IPR009071">
    <property type="entry name" value="HMG_box_dom"/>
</dbReference>
<evidence type="ECO:0000256" key="12">
    <source>
        <dbReference type="ARBA" id="ARBA00023015"/>
    </source>
</evidence>
<keyword evidence="8" id="KW-0677">Repeat</keyword>
<feature type="DNA-binding region" description="HMG box" evidence="16">
    <location>
        <begin position="1255"/>
        <end position="1321"/>
    </location>
</feature>
<evidence type="ECO:0000259" key="22">
    <source>
        <dbReference type="PROSITE" id="PS50868"/>
    </source>
</evidence>
<feature type="domain" description="PHD-type" evidence="18">
    <location>
        <begin position="670"/>
        <end position="725"/>
    </location>
</feature>
<dbReference type="CDD" id="cd15489">
    <property type="entry name" value="PHD_SF"/>
    <property type="match status" value="1"/>
</dbReference>
<dbReference type="Pfam" id="PF00856">
    <property type="entry name" value="SET"/>
    <property type="match status" value="1"/>
</dbReference>
<feature type="compositionally biased region" description="Low complexity" evidence="17">
    <location>
        <begin position="1698"/>
        <end position="1710"/>
    </location>
</feature>
<feature type="compositionally biased region" description="Basic and acidic residues" evidence="17">
    <location>
        <begin position="1302"/>
        <end position="1316"/>
    </location>
</feature>
<evidence type="ECO:0000313" key="24">
    <source>
        <dbReference type="Proteomes" id="UP000887566"/>
    </source>
</evidence>
<dbReference type="FunFam" id="3.30.40.10:FF:000002">
    <property type="entry name" value="Histone-lysine N-methyltransferase"/>
    <property type="match status" value="1"/>
</dbReference>
<evidence type="ECO:0000256" key="5">
    <source>
        <dbReference type="ARBA" id="ARBA00022679"/>
    </source>
</evidence>
<dbReference type="CDD" id="cd19171">
    <property type="entry name" value="SET_KMT2C_2D"/>
    <property type="match status" value="1"/>
</dbReference>
<dbReference type="GO" id="GO:0003677">
    <property type="term" value="F:DNA binding"/>
    <property type="evidence" value="ECO:0007669"/>
    <property type="project" value="UniProtKB-UniRule"/>
</dbReference>
<dbReference type="InterPro" id="IPR046341">
    <property type="entry name" value="SET_dom_sf"/>
</dbReference>
<feature type="compositionally biased region" description="Basic residues" evidence="17">
    <location>
        <begin position="24"/>
        <end position="34"/>
    </location>
</feature>
<keyword evidence="7" id="KW-0479">Metal-binding</keyword>
<evidence type="ECO:0000259" key="18">
    <source>
        <dbReference type="PROSITE" id="PS50016"/>
    </source>
</evidence>
<keyword evidence="9 15" id="KW-0863">Zinc-finger</keyword>
<dbReference type="InterPro" id="IPR001841">
    <property type="entry name" value="Znf_RING"/>
</dbReference>
<proteinExistence type="predicted"/>
<feature type="region of interest" description="Disordered" evidence="17">
    <location>
        <begin position="1206"/>
        <end position="1253"/>
    </location>
</feature>
<dbReference type="PROSITE" id="PS51805">
    <property type="entry name" value="EPHD"/>
    <property type="match status" value="2"/>
</dbReference>
<evidence type="ECO:0000256" key="3">
    <source>
        <dbReference type="ARBA" id="ARBA00022553"/>
    </source>
</evidence>
<dbReference type="GO" id="GO:0044666">
    <property type="term" value="C:MLL3/4 complex"/>
    <property type="evidence" value="ECO:0007669"/>
    <property type="project" value="TreeGrafter"/>
</dbReference>
<dbReference type="GO" id="GO:0008270">
    <property type="term" value="F:zinc ion binding"/>
    <property type="evidence" value="ECO:0007669"/>
    <property type="project" value="UniProtKB-KW"/>
</dbReference>
<dbReference type="InterPro" id="IPR001214">
    <property type="entry name" value="SET_dom"/>
</dbReference>
<keyword evidence="6" id="KW-0949">S-adenosyl-L-methionine</keyword>
<feature type="compositionally biased region" description="Polar residues" evidence="17">
    <location>
        <begin position="1525"/>
        <end position="1548"/>
    </location>
</feature>
<dbReference type="SUPFAM" id="SSF57903">
    <property type="entry name" value="FYVE/PHD zinc finger"/>
    <property type="match status" value="5"/>
</dbReference>
<dbReference type="PROSITE" id="PS51543">
    <property type="entry name" value="FYRC"/>
    <property type="match status" value="1"/>
</dbReference>
<evidence type="ECO:0000256" key="10">
    <source>
        <dbReference type="ARBA" id="ARBA00022833"/>
    </source>
</evidence>
<dbReference type="GO" id="GO:0003713">
    <property type="term" value="F:transcription coactivator activity"/>
    <property type="evidence" value="ECO:0007669"/>
    <property type="project" value="TreeGrafter"/>
</dbReference>
<evidence type="ECO:0000256" key="13">
    <source>
        <dbReference type="ARBA" id="ARBA00023163"/>
    </source>
</evidence>
<dbReference type="PROSITE" id="PS51542">
    <property type="entry name" value="FYRN"/>
    <property type="match status" value="1"/>
</dbReference>
<organism evidence="24 25">
    <name type="scientific">Plectus sambesii</name>
    <dbReference type="NCBI Taxonomy" id="2011161"/>
    <lineage>
        <taxon>Eukaryota</taxon>
        <taxon>Metazoa</taxon>
        <taxon>Ecdysozoa</taxon>
        <taxon>Nematoda</taxon>
        <taxon>Chromadorea</taxon>
        <taxon>Plectida</taxon>
        <taxon>Plectina</taxon>
        <taxon>Plectoidea</taxon>
        <taxon>Plectidae</taxon>
        <taxon>Plectus</taxon>
    </lineage>
</organism>
<dbReference type="InterPro" id="IPR034732">
    <property type="entry name" value="EPHD"/>
</dbReference>
<dbReference type="CDD" id="cd15510">
    <property type="entry name" value="PHD2_KMT2C_like"/>
    <property type="match status" value="1"/>
</dbReference>
<feature type="compositionally biased region" description="Low complexity" evidence="17">
    <location>
        <begin position="623"/>
        <end position="633"/>
    </location>
</feature>
<name>A0A914X0L3_9BILA</name>
<keyword evidence="11" id="KW-0156">Chromatin regulator</keyword>
<dbReference type="SMART" id="SM00541">
    <property type="entry name" value="FYRN"/>
    <property type="match status" value="1"/>
</dbReference>
<feature type="domain" description="PHD-type" evidence="18">
    <location>
        <begin position="722"/>
        <end position="772"/>
    </location>
</feature>
<comment type="subcellular location">
    <subcellularLocation>
        <location evidence="1">Nucleus</location>
    </subcellularLocation>
</comment>
<dbReference type="CDD" id="cd15512">
    <property type="entry name" value="PHD4_KMT2C_like"/>
    <property type="match status" value="1"/>
</dbReference>
<keyword evidence="4" id="KW-0489">Methyltransferase</keyword>
<evidence type="ECO:0000259" key="23">
    <source>
        <dbReference type="PROSITE" id="PS51805"/>
    </source>
</evidence>
<keyword evidence="24" id="KW-1185">Reference proteome</keyword>
<keyword evidence="3" id="KW-0597">Phosphoprotein</keyword>
<feature type="domain" description="RING-type" evidence="19">
    <location>
        <begin position="425"/>
        <end position="471"/>
    </location>
</feature>
<dbReference type="InterPro" id="IPR001965">
    <property type="entry name" value="Znf_PHD"/>
</dbReference>
<keyword evidence="16" id="KW-0238">DNA-binding</keyword>
<keyword evidence="2" id="KW-0488">Methylation</keyword>
<feature type="region of interest" description="Disordered" evidence="17">
    <location>
        <begin position="24"/>
        <end position="102"/>
    </location>
</feature>
<dbReference type="PANTHER" id="PTHR45888:SF6">
    <property type="entry name" value="HL01030P-RELATED"/>
    <property type="match status" value="1"/>
</dbReference>
<feature type="region of interest" description="Disordered" evidence="17">
    <location>
        <begin position="1302"/>
        <end position="1364"/>
    </location>
</feature>
<feature type="compositionally biased region" description="Polar residues" evidence="17">
    <location>
        <begin position="1209"/>
        <end position="1242"/>
    </location>
</feature>
<feature type="domain" description="RING-type" evidence="19">
    <location>
        <begin position="292"/>
        <end position="339"/>
    </location>
</feature>
<dbReference type="Pfam" id="PF05964">
    <property type="entry name" value="FYRN"/>
    <property type="match status" value="1"/>
</dbReference>
<dbReference type="SMART" id="SM00317">
    <property type="entry name" value="SET"/>
    <property type="match status" value="1"/>
</dbReference>
<keyword evidence="13" id="KW-0804">Transcription</keyword>
<dbReference type="SMART" id="SM00542">
    <property type="entry name" value="FYRC"/>
    <property type="match status" value="1"/>
</dbReference>
<feature type="compositionally biased region" description="Polar residues" evidence="17">
    <location>
        <begin position="1603"/>
        <end position="1616"/>
    </location>
</feature>
<dbReference type="InterPro" id="IPR019787">
    <property type="entry name" value="Znf_PHD-finger"/>
</dbReference>
<dbReference type="Pfam" id="PF13832">
    <property type="entry name" value="zf-HC5HC2H_2"/>
    <property type="match status" value="1"/>
</dbReference>
<evidence type="ECO:0000256" key="14">
    <source>
        <dbReference type="ARBA" id="ARBA00023242"/>
    </source>
</evidence>
<keyword evidence="10" id="KW-0862">Zinc</keyword>
<dbReference type="PROSITE" id="PS50118">
    <property type="entry name" value="HMG_BOX_2"/>
    <property type="match status" value="1"/>
</dbReference>
<evidence type="ECO:0000259" key="21">
    <source>
        <dbReference type="PROSITE" id="PS50280"/>
    </source>
</evidence>
<dbReference type="WBParaSite" id="PSAMB.scaffold552size47466.g7120.t1">
    <property type="protein sequence ID" value="PSAMB.scaffold552size47466.g7120.t1"/>
    <property type="gene ID" value="PSAMB.scaffold552size47466.g7120"/>
</dbReference>
<feature type="region of interest" description="Disordered" evidence="17">
    <location>
        <begin position="1376"/>
        <end position="1402"/>
    </location>
</feature>
<evidence type="ECO:0000256" key="9">
    <source>
        <dbReference type="ARBA" id="ARBA00022771"/>
    </source>
</evidence>
<feature type="compositionally biased region" description="Basic residues" evidence="17">
    <location>
        <begin position="1821"/>
        <end position="1830"/>
    </location>
</feature>
<accession>A0A914X0L3</accession>
<reference evidence="25" key="1">
    <citation type="submission" date="2022-11" db="UniProtKB">
        <authorList>
            <consortium name="WormBaseParasite"/>
        </authorList>
    </citation>
    <scope>IDENTIFICATION</scope>
</reference>
<feature type="compositionally biased region" description="Polar residues" evidence="17">
    <location>
        <begin position="1393"/>
        <end position="1402"/>
    </location>
</feature>
<evidence type="ECO:0000256" key="15">
    <source>
        <dbReference type="PROSITE-ProRule" id="PRU00175"/>
    </source>
</evidence>
<dbReference type="CDD" id="cd15514">
    <property type="entry name" value="PHD6_KMT2C_like"/>
    <property type="match status" value="1"/>
</dbReference>
<dbReference type="PROSITE" id="PS00028">
    <property type="entry name" value="ZINC_FINGER_C2H2_1"/>
    <property type="match status" value="1"/>
</dbReference>
<evidence type="ECO:0000256" key="2">
    <source>
        <dbReference type="ARBA" id="ARBA00022481"/>
    </source>
</evidence>
<dbReference type="PROSITE" id="PS50089">
    <property type="entry name" value="ZF_RING_2"/>
    <property type="match status" value="2"/>
</dbReference>
<dbReference type="Proteomes" id="UP000887566">
    <property type="component" value="Unplaced"/>
</dbReference>
<dbReference type="InterPro" id="IPR003616">
    <property type="entry name" value="Post-SET_dom"/>
</dbReference>
<dbReference type="FunFam" id="3.30.40.10:FF:000852">
    <property type="entry name" value="Histone-lysine N-methyltransferase 2C"/>
    <property type="match status" value="1"/>
</dbReference>
<dbReference type="SMART" id="SM00398">
    <property type="entry name" value="HMG"/>
    <property type="match status" value="1"/>
</dbReference>
<feature type="domain" description="PHD-type" evidence="23">
    <location>
        <begin position="161"/>
        <end position="279"/>
    </location>
</feature>
<dbReference type="Pfam" id="PF13771">
    <property type="entry name" value="zf-HC5HC2H"/>
    <property type="match status" value="1"/>
</dbReference>
<dbReference type="InterPro" id="IPR013087">
    <property type="entry name" value="Znf_C2H2_type"/>
</dbReference>
<evidence type="ECO:0000256" key="8">
    <source>
        <dbReference type="ARBA" id="ARBA00022737"/>
    </source>
</evidence>
<dbReference type="InterPro" id="IPR003888">
    <property type="entry name" value="FYrich_N"/>
</dbReference>
<evidence type="ECO:0000259" key="19">
    <source>
        <dbReference type="PROSITE" id="PS50089"/>
    </source>
</evidence>
<evidence type="ECO:0000256" key="17">
    <source>
        <dbReference type="SAM" id="MobiDB-lite"/>
    </source>
</evidence>
<feature type="region of interest" description="Disordered" evidence="17">
    <location>
        <begin position="1787"/>
        <end position="1845"/>
    </location>
</feature>
<dbReference type="SUPFAM" id="SSF82199">
    <property type="entry name" value="SET domain"/>
    <property type="match status" value="1"/>
</dbReference>
<keyword evidence="12" id="KW-0805">Transcription regulation</keyword>
<feature type="region of interest" description="Disordered" evidence="17">
    <location>
        <begin position="1499"/>
        <end position="1559"/>
    </location>
</feature>
<feature type="region of interest" description="Disordered" evidence="17">
    <location>
        <begin position="1650"/>
        <end position="1710"/>
    </location>
</feature>
<dbReference type="SMART" id="SM00184">
    <property type="entry name" value="RING"/>
    <property type="match status" value="8"/>
</dbReference>
<dbReference type="CDD" id="cd15513">
    <property type="entry name" value="PHD5_KMT2C_like"/>
    <property type="match status" value="1"/>
</dbReference>
<dbReference type="PROSITE" id="PS50868">
    <property type="entry name" value="POST_SET"/>
    <property type="match status" value="1"/>
</dbReference>
<sequence>MEGMRPAVMALSNNNDVGQSLAHLSRRAPTRHVRRSDSVSSGQQSRGGSTALSNRAKAKALLKRSSASSGSPVTSSPSTPGGWDDRVMPESPYSNHVNTADDRDDRRCSLCYLQSNSLLGQSQLTLHLVADDFHRPSTRKHLPPRLPQSTDAVNRPRTTSELQSYLKRNDVVNEVDIVGLPDDIALDDLIEPGSKSVLAHWNCALWSEGVVESGDNVLLNVDRACSKGMAHRCSGCNQLGASVLCRMDGCNKRYHYPCAVGNGGFLDAKALVMFCPEHAEEAADFDDVDATCETCKEVGAVSDQLFCSSCGHRYHANCLQAPVECRVSVRAGWQCPTCKTCQQCRNAGDDSRMLVCDSCDKGYHMYCMQPPLTAIPKHGWKCKLCRVCSDCGTRGPAGSASANRWHSNSSICDSCHQQRNKGMCCPICSRAYRHQKQQMRSCVQCRKQVHAECDTDALGSMDGEYLCPVCRRSPLVSDAMIGGAAEAPSLSASPSAIETDDPIEEDLIKFMNSAIVGDNFSNTSSPLGGLNPNDLGDPSMFQLQDIFPASSTDSLSAASSLECRVPNAPPPRSKQGGQSISRKKPGRPTGSASVRTRSGGKTDGKAAGKLCRSNSNGRRRGRPSMPSIGSSRSLDQESIEAEDGKHKEDDNDYIRTVVVTSSKDDYVCEQPLCLVCGSIGKDVEGTMVSCTSCAQSYHSYCVNIHDKLNLSILKRGWRCLDCTVCEGCGEGNDEPHLLLCDECDVSYHIYCLDPPLDRIPQGPWRCKMCSECRRCRKPIEVGGRMDGLCLSCSSLRKCPKCAKSYELGEAVVKCQNCFRWYHGKCEELYSEEMLEAAAERSFRCSFCRPLGTQSLPSSSLISGDAMHYIADGVALTKAGLEASQWRPPAEVRQRRPPPPTVPSGAAQAISDTINEVTAAVMTNRSESTAELDDVPMDETFEGGVGGEETAAQRRAARGRKAVKLGIGGFFVRATRQRSVSNVADTQPAAVDANGTPRPSEGFFGVQAVEGRHLLDMQIDCPTLEDQRRTAAESTETKATSQLDEKSADILRDQIQVAQVAAAQQKQQQQQVVSDDVSMLAAHDDDMMADLGAIFNDHDPAFIDDIDEFNFDEIALMNDLEHGDDQSDDAVTAGGDHHMSTDISSQPVGDVTSEHSSASATHTAFSNQALESHGAYDSLQAHIPIGPMEGVSSSFFPGNGSLPIGGVGQSPHSAYPSTSVMAQPLSRSNSQMGEAPSSASEKSNNTERWEQDEPLGDRATIAAVLFANVNHADLKTQHPLWVDRVKQIQKLWRALEATKRQEYVNKARENRANDRRQQPKTKKTTAPKSQEMTVAPVDVSQSPQSNPSTPFTPSGSRPPGPFSPAIHAAMEVDRPLSGMISQSPGAHGSPGMAQMQQQMPSAYQSTASNAFFPQDAFDESQQKFKIPPVPYGMNTHGVRTPLQTTPSPHPHSQQQMLMSPQPSPSPVYQGGPSPVKPNTLGEGNCGALPTQQQMYDEQMQRQQQAAHAHGFQHPGAQPQMGHLPMHQQQNPAMWHQMQSHPGQQPTMLSHQAPPPPPPQPVDPQYDALLRRQQEINNVQQAIEAELNKLRKQKKNLAAKRRQVQKTTDSQGDLNQQDAMTLERLQASIPTKQKELEMIKKQAKQHQTTVQEYQTRNGIPPPPAGGDNQTAVRPQAPFPAHRAPFNGPGQPAQLGMPSPQQQQQQQQMMMANRPPPLRMPPPQQMMRMGAPGDQQQHLTHPQLMSPGSQVGAGYRPAGVYGAHEQAMMQQHIRPQYLPHPSQSYPLAQQGNGGMVMPTPASAQQVPAPLAMPPDDASTEIKRQQRPRKRRKKTSDQGPGSADSNVGPAALVRQMTERQPMGSFRGVSPPELSSFERDIFDVVDMIVQKVSIEIDGEDAERENGLLKRLLQSQSPAADMPGASGQRAAEPPKPKRKRANPKAKNAFYSSDEHALFLERVSTQLKLLPRIPLSALEPSPRVDRSSCQTIGVTNLPDRIDQPSISGTDLGEMKLLFMDDYYKCVFGKEPPKEHARAFPSNSSTNVDGKSLAADLAPDSPTMSMLAADADVMALKRRPDSPLSIVYDDADVQDSTADLYDLPALKLLASDDGRLSPNLKLVTHVPVRAIPPDPDRQAFFEKADASRAMACAMTMNEEAAGNIPAVMARLAALLDLAEPIKYEVHIDTPPQTPEIKSQSSNAVEAPDRKPEFCRHCDAIVKQAAICRRMSELGLTPTDDVNDGVSFCSLPCYYRFVANCKVALSAADLKAAAEHVDEQTMAKLTQLSSDSFSSTNEAADAKATTSSEKTSDDIKFDEIIESVVCRTESLSTPARPYSGTRETALHIKDLLATADLIGDDAGADSASLVAEKRWKGTRWVVWDAALRDSYHKLQEQIKQMIMALRPAQLEAPDRRKCSLCSANGDGEAEVAGRLLNMDADQWVHVNCALWSSEVYETQAGALVHVDQAVRRAQMVECVVCHQLGASIRCYNLLCPNHYHLPCAKQVGCNFMKDKTFFCPEHSQDVKIELALNRLSVLRRIYVEREENRLIAKLFQQGDAGSLILRVGSLIFHQIGQLLPHQWKSFHNSDFIFPVGYHVTRIFWSPSNLHGRIRYECSIKERDGLPEFVVSFNEERDITISDVSASAVWNNILTPLERLRDTKSTLLKLFPRHLPGENLFGLTEPSISKMIESLPGVDQLLTYAFKHGGSPLMDLPLAVNPSGCARCEPRFRTYIKHHRHLTVHASEQTSSNSNATTDRTDLRALLQLSGYSADLLGSPYYRFESGGGSLQSSQYSQYMRMKRDWRQAVYLARSKIQGLGLYARRDTEMNSMIIEYKGEVIRNEVAERREKLYQEQNRGVYMFRIDSERVIDATMAGGPARYINHSCDPNCSTQLLPTGPNGDDIKIIIIANRPINALEELTYDYQFDLEDTQDKLPCLCGAPNCRKWMN</sequence>
<feature type="region of interest" description="Disordered" evidence="17">
    <location>
        <begin position="1910"/>
        <end position="1939"/>
    </location>
</feature>
<feature type="compositionally biased region" description="Polar residues" evidence="17">
    <location>
        <begin position="147"/>
        <end position="160"/>
    </location>
</feature>
<feature type="domain" description="PHD-type" evidence="23">
    <location>
        <begin position="2406"/>
        <end position="2514"/>
    </location>
</feature>
<evidence type="ECO:0000256" key="4">
    <source>
        <dbReference type="ARBA" id="ARBA00022603"/>
    </source>
</evidence>
<feature type="compositionally biased region" description="Low complexity" evidence="17">
    <location>
        <begin position="1499"/>
        <end position="1516"/>
    </location>
</feature>
<dbReference type="InterPro" id="IPR011011">
    <property type="entry name" value="Znf_FYVE_PHD"/>
</dbReference>
<dbReference type="GO" id="GO:0032259">
    <property type="term" value="P:methylation"/>
    <property type="evidence" value="ECO:0007669"/>
    <property type="project" value="UniProtKB-KW"/>
</dbReference>
<feature type="domain" description="HMG box" evidence="20">
    <location>
        <begin position="1255"/>
        <end position="1321"/>
    </location>
</feature>
<evidence type="ECO:0000256" key="7">
    <source>
        <dbReference type="ARBA" id="ARBA00022723"/>
    </source>
</evidence>
<feature type="region of interest" description="Disordered" evidence="17">
    <location>
        <begin position="1594"/>
        <end position="1616"/>
    </location>
</feature>
<keyword evidence="5" id="KW-0808">Transferase</keyword>
<keyword evidence="14 16" id="KW-0539">Nucleus</keyword>
<feature type="compositionally biased region" description="Low complexity" evidence="17">
    <location>
        <begin position="63"/>
        <end position="82"/>
    </location>
</feature>
<dbReference type="InterPro" id="IPR003889">
    <property type="entry name" value="FYrich_C"/>
</dbReference>
<feature type="region of interest" description="Disordered" evidence="17">
    <location>
        <begin position="884"/>
        <end position="907"/>
    </location>
</feature>
<feature type="region of interest" description="Disordered" evidence="17">
    <location>
        <begin position="1437"/>
        <end position="1472"/>
    </location>
</feature>
<dbReference type="GO" id="GO:0042800">
    <property type="term" value="F:histone H3K4 methyltransferase activity"/>
    <property type="evidence" value="ECO:0007669"/>
    <property type="project" value="TreeGrafter"/>
</dbReference>
<dbReference type="CDD" id="cd15509">
    <property type="entry name" value="PHD1_KMT2C_like"/>
    <property type="match status" value="1"/>
</dbReference>
<dbReference type="GO" id="GO:0005700">
    <property type="term" value="C:polytene chromosome"/>
    <property type="evidence" value="ECO:0007669"/>
    <property type="project" value="UniProtKB-ARBA"/>
</dbReference>
<dbReference type="PROSITE" id="PS50016">
    <property type="entry name" value="ZF_PHD_2"/>
    <property type="match status" value="4"/>
</dbReference>
<dbReference type="SMART" id="SM00249">
    <property type="entry name" value="PHD"/>
    <property type="match status" value="8"/>
</dbReference>
<dbReference type="Gene3D" id="3.30.40.10">
    <property type="entry name" value="Zinc/RING finger domain, C3HC4 (zinc finger)"/>
    <property type="match status" value="6"/>
</dbReference>
<evidence type="ECO:0000313" key="25">
    <source>
        <dbReference type="WBParaSite" id="PSAMB.scaffold552size47466.g7120.t1"/>
    </source>
</evidence>
<feature type="domain" description="PHD-type" evidence="18">
    <location>
        <begin position="795"/>
        <end position="850"/>
    </location>
</feature>
<dbReference type="Pfam" id="PF00628">
    <property type="entry name" value="PHD"/>
    <property type="match status" value="3"/>
</dbReference>
<evidence type="ECO:0000256" key="6">
    <source>
        <dbReference type="ARBA" id="ARBA00022691"/>
    </source>
</evidence>
<dbReference type="PANTHER" id="PTHR45888">
    <property type="entry name" value="HL01030P-RELATED"/>
    <property type="match status" value="1"/>
</dbReference>
<feature type="region of interest" description="Disordered" evidence="17">
    <location>
        <begin position="558"/>
        <end position="648"/>
    </location>
</feature>
<feature type="region of interest" description="Disordered" evidence="17">
    <location>
        <begin position="137"/>
        <end position="160"/>
    </location>
</feature>
<feature type="domain" description="Post-SET" evidence="22">
    <location>
        <begin position="2925"/>
        <end position="2941"/>
    </location>
</feature>
<feature type="domain" description="SET" evidence="21">
    <location>
        <begin position="2798"/>
        <end position="2917"/>
    </location>
</feature>
<dbReference type="Gene3D" id="2.170.270.10">
    <property type="entry name" value="SET domain"/>
    <property type="match status" value="1"/>
</dbReference>
<feature type="compositionally biased region" description="Low complexity" evidence="17">
    <location>
        <begin position="38"/>
        <end position="55"/>
    </location>
</feature>
<dbReference type="Pfam" id="PF05965">
    <property type="entry name" value="FYRC"/>
    <property type="match status" value="1"/>
</dbReference>
<feature type="region of interest" description="Disordered" evidence="17">
    <location>
        <begin position="1122"/>
        <end position="1153"/>
    </location>
</feature>
<protein>
    <submittedName>
        <fullName evidence="25">[Histone H3]-lysine(4) N-trimethyltransferase</fullName>
    </submittedName>
</protein>
<evidence type="ECO:0000256" key="16">
    <source>
        <dbReference type="PROSITE-ProRule" id="PRU00267"/>
    </source>
</evidence>